<evidence type="ECO:0000313" key="2">
    <source>
        <dbReference type="Proteomes" id="UP000781958"/>
    </source>
</evidence>
<keyword evidence="2" id="KW-1185">Reference proteome</keyword>
<sequence length="519" mass="57133">MSDAVTGCSDPLASVSDMHLADLFIALRHRLDQSPAETERAAKRLEAAPEQAHGASRRLAALLDGCERDGDDGAEALRDWVSSSDELTPLERHVLAAQAIDGWYAPFAASPASQAASSAGHTRARHWFNRHGRFNSDAADGQVILRPGLFGRSTNIRETMPLRSFDVADLFQTLLLLPPTLPAEHPHDQERERTIAVAYRRIVEVADQFPGDPDWTPTVGVVPLALAEDDIVLQPLRRDGADWYTAIPRDLGPRAAAAIDGLAAEGANFILFPEFAADAATLDAIKAAVRRHAVDGPIRYVLVGVRQDGAPGGKPRSRAVLLDRTGAEIFSQTKLHCWDLDADQCRSYDVRDQDGRLLDGVKEFIAPGERVTIVELPNMGRLAVMICEDLDRDQPSAWLCRAMMLDWIVTPVFDAGLTGERWQAHAGEESSRAGSCRVVVVNSMAMSHRFNRFCRTEGEEDKRITDCGVALLFQPRADPGQPSRIRRLSLDIEAPDPGYVLARWEPQRWPELQTARSCP</sequence>
<proteinExistence type="predicted"/>
<dbReference type="Gene3D" id="3.60.110.10">
    <property type="entry name" value="Carbon-nitrogen hydrolase"/>
    <property type="match status" value="1"/>
</dbReference>
<reference evidence="1 2" key="1">
    <citation type="submission" date="2021-03" db="EMBL/GenBank/DDBJ databases">
        <title>Genomic Encyclopedia of Type Strains, Phase III (KMG-III): the genomes of soil and plant-associated and newly described type strains.</title>
        <authorList>
            <person name="Whitman W."/>
        </authorList>
    </citation>
    <scope>NUCLEOTIDE SEQUENCE [LARGE SCALE GENOMIC DNA]</scope>
    <source>
        <strain evidence="1 2">IMMIB AFH-6</strain>
    </source>
</reference>
<gene>
    <name evidence="1" type="ORF">J2851_003128</name>
</gene>
<organism evidence="1 2">
    <name type="scientific">Azospirillum rugosum</name>
    <dbReference type="NCBI Taxonomy" id="416170"/>
    <lineage>
        <taxon>Bacteria</taxon>
        <taxon>Pseudomonadati</taxon>
        <taxon>Pseudomonadota</taxon>
        <taxon>Alphaproteobacteria</taxon>
        <taxon>Rhodospirillales</taxon>
        <taxon>Azospirillaceae</taxon>
        <taxon>Azospirillum</taxon>
    </lineage>
</organism>
<accession>A0ABS4SLF0</accession>
<evidence type="ECO:0000313" key="1">
    <source>
        <dbReference type="EMBL" id="MBP2293345.1"/>
    </source>
</evidence>
<dbReference type="EMBL" id="JAGINP010000010">
    <property type="protein sequence ID" value="MBP2293345.1"/>
    <property type="molecule type" value="Genomic_DNA"/>
</dbReference>
<dbReference type="RefSeq" id="WP_246500675.1">
    <property type="nucleotide sequence ID" value="NZ_JAGINP010000010.1"/>
</dbReference>
<dbReference type="InterPro" id="IPR036526">
    <property type="entry name" value="C-N_Hydrolase_sf"/>
</dbReference>
<dbReference type="SUPFAM" id="SSF56317">
    <property type="entry name" value="Carbon-nitrogen hydrolase"/>
    <property type="match status" value="1"/>
</dbReference>
<comment type="caution">
    <text evidence="1">The sequence shown here is derived from an EMBL/GenBank/DDBJ whole genome shotgun (WGS) entry which is preliminary data.</text>
</comment>
<dbReference type="Proteomes" id="UP000781958">
    <property type="component" value="Unassembled WGS sequence"/>
</dbReference>
<name>A0ABS4SLF0_9PROT</name>
<protein>
    <submittedName>
        <fullName evidence="1">Amidohydrolase</fullName>
    </submittedName>
</protein>